<dbReference type="FunFam" id="1.20.5.500:FF:000001">
    <property type="entry name" value="Type II keratin 23"/>
    <property type="match status" value="2"/>
</dbReference>
<dbReference type="PANTHER" id="PTHR45616:SF69">
    <property type="entry name" value="IF ROD DOMAIN-CONTAINING PROTEIN-RELATED"/>
    <property type="match status" value="1"/>
</dbReference>
<dbReference type="GO" id="GO:0030280">
    <property type="term" value="F:structural constituent of skin epidermis"/>
    <property type="evidence" value="ECO:0007669"/>
    <property type="project" value="TreeGrafter"/>
</dbReference>
<feature type="coiled-coil region" evidence="5">
    <location>
        <begin position="404"/>
        <end position="484"/>
    </location>
</feature>
<dbReference type="InterPro" id="IPR018039">
    <property type="entry name" value="IF_conserved"/>
</dbReference>
<feature type="region of interest" description="Disordered" evidence="6">
    <location>
        <begin position="926"/>
        <end position="946"/>
    </location>
</feature>
<evidence type="ECO:0000256" key="3">
    <source>
        <dbReference type="ARBA" id="ARBA00061646"/>
    </source>
</evidence>
<keyword evidence="9" id="KW-1185">Reference proteome</keyword>
<feature type="coiled-coil region" evidence="5">
    <location>
        <begin position="665"/>
        <end position="727"/>
    </location>
</feature>
<evidence type="ECO:0000259" key="7">
    <source>
        <dbReference type="PROSITE" id="PS51842"/>
    </source>
</evidence>
<feature type="domain" description="IF rod" evidence="7">
    <location>
        <begin position="589"/>
        <end position="902"/>
    </location>
</feature>
<dbReference type="EMBL" id="OX395127">
    <property type="protein sequence ID" value="CAI5765202.1"/>
    <property type="molecule type" value="Genomic_DNA"/>
</dbReference>
<dbReference type="PANTHER" id="PTHR45616">
    <property type="entry name" value="GATA-TYPE DOMAIN-CONTAINING PROTEIN"/>
    <property type="match status" value="1"/>
</dbReference>
<dbReference type="FunFam" id="1.20.5.170:FF:000004">
    <property type="entry name" value="Keratin, type II cytoskeletal 5"/>
    <property type="match status" value="2"/>
</dbReference>
<protein>
    <submittedName>
        <fullName evidence="8">Keratin, type II cytoskeletal 5-like</fullName>
    </submittedName>
</protein>
<evidence type="ECO:0000256" key="1">
    <source>
        <dbReference type="ARBA" id="ARBA00022754"/>
    </source>
</evidence>
<proteinExistence type="inferred from homology"/>
<dbReference type="FunFam" id="1.20.5.1160:FF:000001">
    <property type="entry name" value="Keratin type II"/>
    <property type="match status" value="2"/>
</dbReference>
<sequence length="975" mass="107304">MSVKTSKVSRRGYSSTSVIGGGGGGGGSRIGYSSSCQGYGGGIRGQYGSRSLHNYGSRGTRISYGRGYGYGGGMGGGYGGGICGGGMGGGICGGGIGGGYGGGGMGGGYGGGGMGGGYGGGGMGGGYGGGGMGGGPFGGGYGGGGMGGGPFGGGIGPGVSGGGIGSVQIDPSLLRPVRVDIDPQIQQVKNQEKEQIKSLNNQFASFIDKVRFLEQQNKVLQTKWQILQQQTQGRGPQQNLDSEFQQFINGLRSQIERIRMQKSQLASELQNMQHLVEDYKNKYEEEISRRTSAENEFVVLKKDVDCAYMTKTDLEAKVGALAEQIQFLRRIFQQELSQVQMGGHDTSVVVSMDNSSHFNLEGIIDEVRNQYEEIARSSRAEAESWYHSQYEALQNTAGRHGDSLTNTRHEIQELTRNIQRLRGEIDRVKKQCAQLQSAIAEAEERGELALRDARQKLEELECALTKDKEELARLLKEYQELLNVKLALDIEIAMYRKLLEGEESRLCGQGSQVHVSRRQHRVVVKRYRSGRKVFSGPGLAHSEVCNLKRIWVAYLNVGSYTRVKTVFPSLLAPLNLEIDPEIQKVRREEREQIKNLNDKFASFIDKVRFLEQQNKVLETKWNLLQQQPISHAKSNIDSLFEAYTNSLRKHLDSLKGERGRLGSELKNMQDLVEDFKRRYEEEINKRTTAENEFVLLKKDVDAAYMNKVELETRVASLTDELNFLRSLYEVELSQMQGQLSDTSIILSMDNNRDLDLDSIIAEVKAQYEDMANRSRAEADAMYQSKFQELQLTARKHDDALKNSKMEISELNRLIHRLRSETESVKKQCVHLQSSIAEAEERGEIALKDAREKLLELENAMQKAKEELARLLRDYQELLNIKLALDIEIATYRTLLEGEEWRMSGEYGSAVNISVVSNSGMAGGSGLSRREGLSIRSGSSSGSGRGVVGYGSGGGGSCSGLKIISTTSTSKRTTIR</sequence>
<accession>A0AA35NYM5</accession>
<dbReference type="GO" id="GO:0045109">
    <property type="term" value="P:intermediate filament organization"/>
    <property type="evidence" value="ECO:0007669"/>
    <property type="project" value="TreeGrafter"/>
</dbReference>
<dbReference type="PROSITE" id="PS00226">
    <property type="entry name" value="IF_ROD_1"/>
    <property type="match status" value="1"/>
</dbReference>
<reference evidence="8" key="1">
    <citation type="submission" date="2022-12" db="EMBL/GenBank/DDBJ databases">
        <authorList>
            <person name="Alioto T."/>
            <person name="Alioto T."/>
            <person name="Gomez Garrido J."/>
        </authorList>
    </citation>
    <scope>NUCLEOTIDE SEQUENCE</scope>
</reference>
<evidence type="ECO:0000313" key="8">
    <source>
        <dbReference type="EMBL" id="CAI5765202.1"/>
    </source>
</evidence>
<dbReference type="GO" id="GO:0031424">
    <property type="term" value="P:keratinization"/>
    <property type="evidence" value="ECO:0007669"/>
    <property type="project" value="TreeGrafter"/>
</dbReference>
<feature type="region of interest" description="Disordered" evidence="6">
    <location>
        <begin position="1"/>
        <end position="24"/>
    </location>
</feature>
<keyword evidence="1 4" id="KW-0403">Intermediate filament</keyword>
<feature type="domain" description="IF rod" evidence="7">
    <location>
        <begin position="192"/>
        <end position="506"/>
    </location>
</feature>
<dbReference type="SMART" id="SM01391">
    <property type="entry name" value="Filament"/>
    <property type="match status" value="2"/>
</dbReference>
<dbReference type="Proteomes" id="UP001178461">
    <property type="component" value="Chromosome 2"/>
</dbReference>
<organism evidence="8 9">
    <name type="scientific">Podarcis lilfordi</name>
    <name type="common">Lilford's wall lizard</name>
    <dbReference type="NCBI Taxonomy" id="74358"/>
    <lineage>
        <taxon>Eukaryota</taxon>
        <taxon>Metazoa</taxon>
        <taxon>Chordata</taxon>
        <taxon>Craniata</taxon>
        <taxon>Vertebrata</taxon>
        <taxon>Euteleostomi</taxon>
        <taxon>Lepidosauria</taxon>
        <taxon>Squamata</taxon>
        <taxon>Bifurcata</taxon>
        <taxon>Unidentata</taxon>
        <taxon>Episquamata</taxon>
        <taxon>Laterata</taxon>
        <taxon>Lacertibaenia</taxon>
        <taxon>Lacertidae</taxon>
        <taxon>Podarcis</taxon>
    </lineage>
</organism>
<dbReference type="GO" id="GO:0005615">
    <property type="term" value="C:extracellular space"/>
    <property type="evidence" value="ECO:0007669"/>
    <property type="project" value="TreeGrafter"/>
</dbReference>
<evidence type="ECO:0000256" key="6">
    <source>
        <dbReference type="SAM" id="MobiDB-lite"/>
    </source>
</evidence>
<dbReference type="Pfam" id="PF00038">
    <property type="entry name" value="Filament"/>
    <property type="match status" value="2"/>
</dbReference>
<evidence type="ECO:0000256" key="4">
    <source>
        <dbReference type="RuleBase" id="RU000685"/>
    </source>
</evidence>
<dbReference type="InterPro" id="IPR003054">
    <property type="entry name" value="Keratin_II"/>
</dbReference>
<dbReference type="InterPro" id="IPR039008">
    <property type="entry name" value="IF_rod_dom"/>
</dbReference>
<dbReference type="InterPro" id="IPR032444">
    <property type="entry name" value="Keratin_2_head"/>
</dbReference>
<dbReference type="PRINTS" id="PR01276">
    <property type="entry name" value="TYPE2KERATIN"/>
</dbReference>
<dbReference type="Gene3D" id="1.20.5.1160">
    <property type="entry name" value="Vasodilator-stimulated phosphoprotein"/>
    <property type="match status" value="2"/>
</dbReference>
<dbReference type="SUPFAM" id="SSF64593">
    <property type="entry name" value="Intermediate filament protein, coiled coil region"/>
    <property type="match status" value="5"/>
</dbReference>
<comment type="similarity">
    <text evidence="3 4">Belongs to the intermediate filament family.</text>
</comment>
<feature type="coiled-coil region" evidence="5">
    <location>
        <begin position="189"/>
        <end position="296"/>
    </location>
</feature>
<evidence type="ECO:0000256" key="2">
    <source>
        <dbReference type="ARBA" id="ARBA00023054"/>
    </source>
</evidence>
<dbReference type="AlphaFoldDB" id="A0AA35NYM5"/>
<keyword evidence="2 5" id="KW-0175">Coiled coil</keyword>
<name>A0AA35NYM5_9SAUR</name>
<dbReference type="Gene3D" id="1.20.5.500">
    <property type="entry name" value="Single helix bin"/>
    <property type="match status" value="2"/>
</dbReference>
<evidence type="ECO:0000313" key="9">
    <source>
        <dbReference type="Proteomes" id="UP001178461"/>
    </source>
</evidence>
<dbReference type="GO" id="GO:0045095">
    <property type="term" value="C:keratin filament"/>
    <property type="evidence" value="ECO:0007669"/>
    <property type="project" value="InterPro"/>
</dbReference>
<feature type="coiled-coil region" evidence="5">
    <location>
        <begin position="586"/>
        <end position="627"/>
    </location>
</feature>
<gene>
    <name evidence="8" type="ORF">PODLI_1B031061</name>
</gene>
<dbReference type="PROSITE" id="PS51842">
    <property type="entry name" value="IF_ROD_2"/>
    <property type="match status" value="2"/>
</dbReference>
<dbReference type="Pfam" id="PF16208">
    <property type="entry name" value="Keratin_2_head"/>
    <property type="match status" value="1"/>
</dbReference>
<evidence type="ECO:0000256" key="5">
    <source>
        <dbReference type="SAM" id="Coils"/>
    </source>
</evidence>
<feature type="coiled-coil region" evidence="5">
    <location>
        <begin position="800"/>
        <end position="880"/>
    </location>
</feature>
<dbReference type="Gene3D" id="1.20.5.170">
    <property type="match status" value="2"/>
</dbReference>